<dbReference type="RefSeq" id="XP_022138611.1">
    <property type="nucleotide sequence ID" value="XM_022282919.1"/>
</dbReference>
<keyword evidence="1" id="KW-0472">Membrane</keyword>
<dbReference type="OrthoDB" id="1927955at2759"/>
<dbReference type="Proteomes" id="UP000504603">
    <property type="component" value="Unplaced"/>
</dbReference>
<dbReference type="GO" id="GO:0009507">
    <property type="term" value="C:chloroplast"/>
    <property type="evidence" value="ECO:0007669"/>
    <property type="project" value="TreeGrafter"/>
</dbReference>
<dbReference type="PANTHER" id="PTHR33918">
    <property type="entry name" value="OS01G0704200 PROTEIN"/>
    <property type="match status" value="1"/>
</dbReference>
<accession>A0A6J1CA74</accession>
<reference evidence="3" key="1">
    <citation type="submission" date="2025-08" db="UniProtKB">
        <authorList>
            <consortium name="RefSeq"/>
        </authorList>
    </citation>
    <scope>IDENTIFICATION</scope>
    <source>
        <strain evidence="3">OHB3-1</strain>
    </source>
</reference>
<feature type="transmembrane region" description="Helical" evidence="1">
    <location>
        <begin position="312"/>
        <end position="338"/>
    </location>
</feature>
<feature type="transmembrane region" description="Helical" evidence="1">
    <location>
        <begin position="205"/>
        <end position="228"/>
    </location>
</feature>
<keyword evidence="2" id="KW-1185">Reference proteome</keyword>
<evidence type="ECO:0000256" key="1">
    <source>
        <dbReference type="SAM" id="Phobius"/>
    </source>
</evidence>
<evidence type="ECO:0000313" key="3">
    <source>
        <dbReference type="RefSeq" id="XP_022138611.1"/>
    </source>
</evidence>
<evidence type="ECO:0000313" key="2">
    <source>
        <dbReference type="Proteomes" id="UP000504603"/>
    </source>
</evidence>
<name>A0A6J1CA74_MOMCH</name>
<feature type="transmembrane region" description="Helical" evidence="1">
    <location>
        <begin position="234"/>
        <end position="255"/>
    </location>
</feature>
<keyword evidence="1" id="KW-1133">Transmembrane helix</keyword>
<gene>
    <name evidence="3" type="primary">LOC111009450</name>
</gene>
<sequence length="347" mass="39023">MQSQSFCHGLPSALVGFQDGGARFRKLQLGSRVGPRRQGQRLEFASKLDVLKKKRGSFMCVADSNGKLKLESSGEEKENHVLYVSRLNGVEPFRGKPGSISFHGLTHQLVEEGKLMSAPFSEEKGSFLWVLAPAVFISSLIVPQVFLGGLIEDFFRNEILVEVVTSLVFEVLFYVGVAMFLLVTDRVQRPYLQFSSKRWSLITGLRGYLTTAFFISGFKVIAPLFAMYVTWPMIGLPALVAVVPFLVGCIVQLAFETHLDRRGSSSWPLVPIIFEVYRLYQLTKAAHFMERLIFQMRGLPTTPELLEKSGALFAMMVTFQVLGVVCLWSLMTFLLRLFPSRPVAEKY</sequence>
<organism evidence="2 3">
    <name type="scientific">Momordica charantia</name>
    <name type="common">Bitter gourd</name>
    <name type="synonym">Balsam pear</name>
    <dbReference type="NCBI Taxonomy" id="3673"/>
    <lineage>
        <taxon>Eukaryota</taxon>
        <taxon>Viridiplantae</taxon>
        <taxon>Streptophyta</taxon>
        <taxon>Embryophyta</taxon>
        <taxon>Tracheophyta</taxon>
        <taxon>Spermatophyta</taxon>
        <taxon>Magnoliopsida</taxon>
        <taxon>eudicotyledons</taxon>
        <taxon>Gunneridae</taxon>
        <taxon>Pentapetalae</taxon>
        <taxon>rosids</taxon>
        <taxon>fabids</taxon>
        <taxon>Cucurbitales</taxon>
        <taxon>Cucurbitaceae</taxon>
        <taxon>Momordiceae</taxon>
        <taxon>Momordica</taxon>
    </lineage>
</organism>
<proteinExistence type="predicted"/>
<feature type="transmembrane region" description="Helical" evidence="1">
    <location>
        <begin position="126"/>
        <end position="147"/>
    </location>
</feature>
<protein>
    <submittedName>
        <fullName evidence="3">Uncharacterized protein LOC111009450</fullName>
    </submittedName>
</protein>
<feature type="transmembrane region" description="Helical" evidence="1">
    <location>
        <begin position="159"/>
        <end position="184"/>
    </location>
</feature>
<keyword evidence="1" id="KW-0812">Transmembrane</keyword>
<dbReference type="PANTHER" id="PTHR33918:SF4">
    <property type="entry name" value="ABC-2 TYPE TRANSPORTER DOMAIN-CONTAINING PROTEIN"/>
    <property type="match status" value="1"/>
</dbReference>
<dbReference type="AlphaFoldDB" id="A0A6J1CA74"/>
<dbReference type="KEGG" id="mcha:111009450"/>
<dbReference type="GeneID" id="111009450"/>